<organism evidence="2 3">
    <name type="scientific">Portunus trituberculatus</name>
    <name type="common">Swimming crab</name>
    <name type="synonym">Neptunus trituberculatus</name>
    <dbReference type="NCBI Taxonomy" id="210409"/>
    <lineage>
        <taxon>Eukaryota</taxon>
        <taxon>Metazoa</taxon>
        <taxon>Ecdysozoa</taxon>
        <taxon>Arthropoda</taxon>
        <taxon>Crustacea</taxon>
        <taxon>Multicrustacea</taxon>
        <taxon>Malacostraca</taxon>
        <taxon>Eumalacostraca</taxon>
        <taxon>Eucarida</taxon>
        <taxon>Decapoda</taxon>
        <taxon>Pleocyemata</taxon>
        <taxon>Brachyura</taxon>
        <taxon>Eubrachyura</taxon>
        <taxon>Portunoidea</taxon>
        <taxon>Portunidae</taxon>
        <taxon>Portuninae</taxon>
        <taxon>Portunus</taxon>
    </lineage>
</organism>
<dbReference type="EMBL" id="VSRR010091022">
    <property type="protein sequence ID" value="MPC92373.1"/>
    <property type="molecule type" value="Genomic_DNA"/>
</dbReference>
<dbReference type="AlphaFoldDB" id="A0A5B7JDF1"/>
<accession>A0A5B7JDF1</accession>
<proteinExistence type="predicted"/>
<comment type="caution">
    <text evidence="2">The sequence shown here is derived from an EMBL/GenBank/DDBJ whole genome shotgun (WGS) entry which is preliminary data.</text>
</comment>
<gene>
    <name evidence="2" type="ORF">E2C01_087459</name>
</gene>
<evidence type="ECO:0000256" key="1">
    <source>
        <dbReference type="SAM" id="MobiDB-lite"/>
    </source>
</evidence>
<evidence type="ECO:0000313" key="2">
    <source>
        <dbReference type="EMBL" id="MPC92373.1"/>
    </source>
</evidence>
<keyword evidence="3" id="KW-1185">Reference proteome</keyword>
<dbReference type="Proteomes" id="UP000324222">
    <property type="component" value="Unassembled WGS sequence"/>
</dbReference>
<evidence type="ECO:0000313" key="3">
    <source>
        <dbReference type="Proteomes" id="UP000324222"/>
    </source>
</evidence>
<name>A0A5B7JDF1_PORTR</name>
<sequence>MVHALYGCSVDMHSQTCVLFISTLRTCVGVTCARLSSSLRWCVAYRRALVQRPLPGLRVATYQPAIQRPSLPLCCLAVTLLYSPPRQAVKGCQALPSLPPLPSLHDADPPAPSASSPLVPPSAPQTTSRHTAMTRAVHLSRHEHSSAMHTLPSCA</sequence>
<protein>
    <submittedName>
        <fullName evidence="2">Uncharacterized protein</fullName>
    </submittedName>
</protein>
<reference evidence="2 3" key="1">
    <citation type="submission" date="2019-05" db="EMBL/GenBank/DDBJ databases">
        <title>Another draft genome of Portunus trituberculatus and its Hox gene families provides insights of decapod evolution.</title>
        <authorList>
            <person name="Jeong J.-H."/>
            <person name="Song I."/>
            <person name="Kim S."/>
            <person name="Choi T."/>
            <person name="Kim D."/>
            <person name="Ryu S."/>
            <person name="Kim W."/>
        </authorList>
    </citation>
    <scope>NUCLEOTIDE SEQUENCE [LARGE SCALE GENOMIC DNA]</scope>
    <source>
        <tissue evidence="2">Muscle</tissue>
    </source>
</reference>
<feature type="region of interest" description="Disordered" evidence="1">
    <location>
        <begin position="103"/>
        <end position="134"/>
    </location>
</feature>